<reference evidence="2" key="1">
    <citation type="journal article" date="2015" name="Nature">
        <title>Complex archaea that bridge the gap between prokaryotes and eukaryotes.</title>
        <authorList>
            <person name="Spang A."/>
            <person name="Saw J.H."/>
            <person name="Jorgensen S.L."/>
            <person name="Zaremba-Niedzwiedzka K."/>
            <person name="Martijn J."/>
            <person name="Lind A.E."/>
            <person name="van Eijk R."/>
            <person name="Schleper C."/>
            <person name="Guy L."/>
            <person name="Ettema T.J."/>
        </authorList>
    </citation>
    <scope>NUCLEOTIDE SEQUENCE</scope>
</reference>
<feature type="domain" description="Methyltransferase type 11" evidence="1">
    <location>
        <begin position="7"/>
        <end position="51"/>
    </location>
</feature>
<dbReference type="InterPro" id="IPR029063">
    <property type="entry name" value="SAM-dependent_MTases_sf"/>
</dbReference>
<dbReference type="GO" id="GO:0008757">
    <property type="term" value="F:S-adenosylmethionine-dependent methyltransferase activity"/>
    <property type="evidence" value="ECO:0007669"/>
    <property type="project" value="InterPro"/>
</dbReference>
<sequence length="120" mass="13994">ARSQIAFESIDGTADLIPLEDNAIEMVFTCGVLIHIPPDNLKKACDEIYRVSSRYIVCIEYFSDKPEEIIYRGQTGLLWKRDFGKFYLDHYDVSLIDYGFFWKEATGLDNLTYFIFEKRG</sequence>
<name>A0A0F9L2Y6_9ZZZZ</name>
<comment type="caution">
    <text evidence="2">The sequence shown here is derived from an EMBL/GenBank/DDBJ whole genome shotgun (WGS) entry which is preliminary data.</text>
</comment>
<evidence type="ECO:0000313" key="2">
    <source>
        <dbReference type="EMBL" id="KKM81476.1"/>
    </source>
</evidence>
<accession>A0A0F9L2Y6</accession>
<dbReference type="EMBL" id="LAZR01008015">
    <property type="protein sequence ID" value="KKM81476.1"/>
    <property type="molecule type" value="Genomic_DNA"/>
</dbReference>
<proteinExistence type="predicted"/>
<organism evidence="2">
    <name type="scientific">marine sediment metagenome</name>
    <dbReference type="NCBI Taxonomy" id="412755"/>
    <lineage>
        <taxon>unclassified sequences</taxon>
        <taxon>metagenomes</taxon>
        <taxon>ecological metagenomes</taxon>
    </lineage>
</organism>
<evidence type="ECO:0000259" key="1">
    <source>
        <dbReference type="Pfam" id="PF08241"/>
    </source>
</evidence>
<gene>
    <name evidence="2" type="ORF">LCGC14_1329490</name>
</gene>
<feature type="non-terminal residue" evidence="2">
    <location>
        <position position="1"/>
    </location>
</feature>
<dbReference type="SUPFAM" id="SSF53335">
    <property type="entry name" value="S-adenosyl-L-methionine-dependent methyltransferases"/>
    <property type="match status" value="1"/>
</dbReference>
<dbReference type="Gene3D" id="3.40.50.150">
    <property type="entry name" value="Vaccinia Virus protein VP39"/>
    <property type="match status" value="1"/>
</dbReference>
<dbReference type="InterPro" id="IPR013216">
    <property type="entry name" value="Methyltransf_11"/>
</dbReference>
<dbReference type="Pfam" id="PF08241">
    <property type="entry name" value="Methyltransf_11"/>
    <property type="match status" value="1"/>
</dbReference>
<protein>
    <recommendedName>
        <fullName evidence="1">Methyltransferase type 11 domain-containing protein</fullName>
    </recommendedName>
</protein>
<dbReference type="AlphaFoldDB" id="A0A0F9L2Y6"/>